<name>A0A419T403_9FIRM</name>
<reference evidence="3 4" key="1">
    <citation type="submission" date="2016-08" db="EMBL/GenBank/DDBJ databases">
        <title>A new outlook on sporulation: Clostridium algidixylanolyticum.</title>
        <authorList>
            <person name="Poppleton D.I."/>
            <person name="Gribaldo S."/>
        </authorList>
    </citation>
    <scope>NUCLEOTIDE SEQUENCE [LARGE SCALE GENOMIC DNA]</scope>
    <source>
        <strain evidence="3 4">SPL73</strain>
    </source>
</reference>
<protein>
    <submittedName>
        <fullName evidence="3">Uncharacterized protein</fullName>
    </submittedName>
</protein>
<organism evidence="3 4">
    <name type="scientific">Lacrimispora algidixylanolytica</name>
    <dbReference type="NCBI Taxonomy" id="94868"/>
    <lineage>
        <taxon>Bacteria</taxon>
        <taxon>Bacillati</taxon>
        <taxon>Bacillota</taxon>
        <taxon>Clostridia</taxon>
        <taxon>Lachnospirales</taxon>
        <taxon>Lachnospiraceae</taxon>
        <taxon>Lacrimispora</taxon>
    </lineage>
</organism>
<dbReference type="EMBL" id="MCIA01000013">
    <property type="protein sequence ID" value="RKD32192.1"/>
    <property type="molecule type" value="Genomic_DNA"/>
</dbReference>
<evidence type="ECO:0000256" key="2">
    <source>
        <dbReference type="SAM" id="Phobius"/>
    </source>
</evidence>
<evidence type="ECO:0000313" key="3">
    <source>
        <dbReference type="EMBL" id="RKD32192.1"/>
    </source>
</evidence>
<accession>A0A419T403</accession>
<dbReference type="AlphaFoldDB" id="A0A419T403"/>
<keyword evidence="2" id="KW-0472">Membrane</keyword>
<keyword evidence="2" id="KW-1133">Transmembrane helix</keyword>
<comment type="caution">
    <text evidence="3">The sequence shown here is derived from an EMBL/GenBank/DDBJ whole genome shotgun (WGS) entry which is preliminary data.</text>
</comment>
<keyword evidence="4" id="KW-1185">Reference proteome</keyword>
<sequence>MKHLLEKWKNGTKDGLKRYWKFLTIPLVVIILMIVVVIMDKPGQKEKDLTEKAGNSSVGKEENGSKEVPKAEITLKKDAVPEIKELMEAYFKARKTCDKEALSTVYGGSCPTEGLEKQNARLEEEVKFYQSYENLVCYTTSGVEEGDYLVYTRFDVKFRQAESLAPSLIVCYAKKNADGTYYLVADTDKKQSELMEEANRSDEVQKLAKEVNESLDKALKSDENLLAVYHTLMNQKDETEESSQAESETGKDSTGQESESAKESSSQTSQTN</sequence>
<keyword evidence="2" id="KW-0812">Transmembrane</keyword>
<evidence type="ECO:0000313" key="4">
    <source>
        <dbReference type="Proteomes" id="UP000284277"/>
    </source>
</evidence>
<feature type="region of interest" description="Disordered" evidence="1">
    <location>
        <begin position="48"/>
        <end position="67"/>
    </location>
</feature>
<feature type="region of interest" description="Disordered" evidence="1">
    <location>
        <begin position="230"/>
        <end position="272"/>
    </location>
</feature>
<feature type="transmembrane region" description="Helical" evidence="2">
    <location>
        <begin position="20"/>
        <end position="39"/>
    </location>
</feature>
<dbReference type="RefSeq" id="WP_120196585.1">
    <property type="nucleotide sequence ID" value="NZ_MCIA01000013.1"/>
</dbReference>
<gene>
    <name evidence="3" type="ORF">BET01_18060</name>
</gene>
<proteinExistence type="predicted"/>
<dbReference type="OrthoDB" id="1690999at2"/>
<evidence type="ECO:0000256" key="1">
    <source>
        <dbReference type="SAM" id="MobiDB-lite"/>
    </source>
</evidence>
<feature type="compositionally biased region" description="Low complexity" evidence="1">
    <location>
        <begin position="263"/>
        <end position="272"/>
    </location>
</feature>
<dbReference type="Proteomes" id="UP000284277">
    <property type="component" value="Unassembled WGS sequence"/>
</dbReference>